<evidence type="ECO:0000259" key="3">
    <source>
        <dbReference type="Pfam" id="PF12776"/>
    </source>
</evidence>
<dbReference type="Pfam" id="PF00657">
    <property type="entry name" value="Lipase_GDSL"/>
    <property type="match status" value="1"/>
</dbReference>
<feature type="region of interest" description="Disordered" evidence="2">
    <location>
        <begin position="408"/>
        <end position="436"/>
    </location>
</feature>
<name>A0AAD8JC19_9APIA</name>
<evidence type="ECO:0000313" key="4">
    <source>
        <dbReference type="EMBL" id="KAK1401587.1"/>
    </source>
</evidence>
<evidence type="ECO:0000313" key="5">
    <source>
        <dbReference type="Proteomes" id="UP001237642"/>
    </source>
</evidence>
<dbReference type="PANTHER" id="PTHR45642:SF3">
    <property type="entry name" value="OS09G0540400 PROTEIN"/>
    <property type="match status" value="1"/>
</dbReference>
<dbReference type="PANTHER" id="PTHR45642">
    <property type="entry name" value="GDSL ESTERASE/LIPASE EXL3"/>
    <property type="match status" value="1"/>
</dbReference>
<dbReference type="InterPro" id="IPR024752">
    <property type="entry name" value="Myb/SANT-like_dom"/>
</dbReference>
<dbReference type="InterPro" id="IPR036514">
    <property type="entry name" value="SGNH_hydro_sf"/>
</dbReference>
<dbReference type="Gene3D" id="3.40.50.1110">
    <property type="entry name" value="SGNH hydrolase"/>
    <property type="match status" value="1"/>
</dbReference>
<dbReference type="InterPro" id="IPR050592">
    <property type="entry name" value="GDSL_lipolytic_enzyme"/>
</dbReference>
<organism evidence="4 5">
    <name type="scientific">Heracleum sosnowskyi</name>
    <dbReference type="NCBI Taxonomy" id="360622"/>
    <lineage>
        <taxon>Eukaryota</taxon>
        <taxon>Viridiplantae</taxon>
        <taxon>Streptophyta</taxon>
        <taxon>Embryophyta</taxon>
        <taxon>Tracheophyta</taxon>
        <taxon>Spermatophyta</taxon>
        <taxon>Magnoliopsida</taxon>
        <taxon>eudicotyledons</taxon>
        <taxon>Gunneridae</taxon>
        <taxon>Pentapetalae</taxon>
        <taxon>asterids</taxon>
        <taxon>campanulids</taxon>
        <taxon>Apiales</taxon>
        <taxon>Apiaceae</taxon>
        <taxon>Apioideae</taxon>
        <taxon>apioid superclade</taxon>
        <taxon>Tordylieae</taxon>
        <taxon>Tordyliinae</taxon>
        <taxon>Heracleum</taxon>
    </lineage>
</organism>
<feature type="compositionally biased region" description="Polar residues" evidence="2">
    <location>
        <begin position="1"/>
        <end position="18"/>
    </location>
</feature>
<feature type="domain" description="Myb/SANT-like" evidence="3">
    <location>
        <begin position="26"/>
        <end position="120"/>
    </location>
</feature>
<protein>
    <recommendedName>
        <fullName evidence="3">Myb/SANT-like domain-containing protein</fullName>
    </recommendedName>
</protein>
<reference evidence="4" key="2">
    <citation type="submission" date="2023-05" db="EMBL/GenBank/DDBJ databases">
        <authorList>
            <person name="Schelkunov M.I."/>
        </authorList>
    </citation>
    <scope>NUCLEOTIDE SEQUENCE</scope>
    <source>
        <strain evidence="4">Hsosn_3</strain>
        <tissue evidence="4">Leaf</tissue>
    </source>
</reference>
<accession>A0AAD8JC19</accession>
<sequence length="458" mass="51416">MDESVDSQIESAETQAQTQKKKRISWKDEALNKTFLEACIHEVTINGRQGTSLQPQSWIKVGEILKNKHSFDVSSRKMRNRYHYIKFRYSAWCLLKSKTRNHYDPTTNKFNFTDAEWTQYSQNAPLLYPNLCKNLYDGAAATSVSGWGTSSKKSRTIDLSDDLETLETREEEKYRKARVEVKRKSADLGGYSVEGLFVGGHETCVIVPELKSTFDIGSDSTSDPGNNNFIGTSFRSNFPPYGKDFTNHTATGQFTNGLLANDFIARYVGVKDYVPPYLNPSLDIKELVTGVSFASAGFGFDPLTPTISNVISLSQQLEYFKQYKGKLEAKIGKERTNHVITNALFIICAGTNDFIVNYYTVPICLYGFIVETSASVHGGNLILPRIKIAKSKKPLLGPRTCSRANAPIEIEKEPTRAATTTEKQPKKAGTNREATSSYRPPVPIILRAWCWHLHLKNL</sequence>
<comment type="caution">
    <text evidence="4">The sequence shown here is derived from an EMBL/GenBank/DDBJ whole genome shotgun (WGS) entry which is preliminary data.</text>
</comment>
<comment type="similarity">
    <text evidence="1">Belongs to the 'GDSL' lipolytic enzyme family.</text>
</comment>
<keyword evidence="5" id="KW-1185">Reference proteome</keyword>
<gene>
    <name evidence="4" type="ORF">POM88_001192</name>
</gene>
<dbReference type="AlphaFoldDB" id="A0AAD8JC19"/>
<feature type="region of interest" description="Disordered" evidence="2">
    <location>
        <begin position="1"/>
        <end position="23"/>
    </location>
</feature>
<evidence type="ECO:0000256" key="2">
    <source>
        <dbReference type="SAM" id="MobiDB-lite"/>
    </source>
</evidence>
<dbReference type="EMBL" id="JAUIZM010000001">
    <property type="protein sequence ID" value="KAK1401587.1"/>
    <property type="molecule type" value="Genomic_DNA"/>
</dbReference>
<dbReference type="Proteomes" id="UP001237642">
    <property type="component" value="Unassembled WGS sequence"/>
</dbReference>
<proteinExistence type="inferred from homology"/>
<evidence type="ECO:0000256" key="1">
    <source>
        <dbReference type="ARBA" id="ARBA00008668"/>
    </source>
</evidence>
<reference evidence="4" key="1">
    <citation type="submission" date="2023-02" db="EMBL/GenBank/DDBJ databases">
        <title>Genome of toxic invasive species Heracleum sosnowskyi carries increased number of genes despite the absence of recent whole-genome duplications.</title>
        <authorList>
            <person name="Schelkunov M."/>
            <person name="Shtratnikova V."/>
            <person name="Makarenko M."/>
            <person name="Klepikova A."/>
            <person name="Omelchenko D."/>
            <person name="Novikova G."/>
            <person name="Obukhova E."/>
            <person name="Bogdanov V."/>
            <person name="Penin A."/>
            <person name="Logacheva M."/>
        </authorList>
    </citation>
    <scope>NUCLEOTIDE SEQUENCE</scope>
    <source>
        <strain evidence="4">Hsosn_3</strain>
        <tissue evidence="4">Leaf</tissue>
    </source>
</reference>
<dbReference type="GO" id="GO:0016788">
    <property type="term" value="F:hydrolase activity, acting on ester bonds"/>
    <property type="evidence" value="ECO:0007669"/>
    <property type="project" value="InterPro"/>
</dbReference>
<dbReference type="InterPro" id="IPR001087">
    <property type="entry name" value="GDSL"/>
</dbReference>
<dbReference type="Pfam" id="PF12776">
    <property type="entry name" value="Myb_DNA-bind_3"/>
    <property type="match status" value="1"/>
</dbReference>